<dbReference type="GO" id="GO:0004674">
    <property type="term" value="F:protein serine/threonine kinase activity"/>
    <property type="evidence" value="ECO:0007669"/>
    <property type="project" value="UniProtKB-KW"/>
</dbReference>
<dbReference type="InterPro" id="IPR017441">
    <property type="entry name" value="Protein_kinase_ATP_BS"/>
</dbReference>
<evidence type="ECO:0000256" key="4">
    <source>
        <dbReference type="ARBA" id="ARBA00022777"/>
    </source>
</evidence>
<dbReference type="SUPFAM" id="SSF56112">
    <property type="entry name" value="Protein kinase-like (PK-like)"/>
    <property type="match status" value="1"/>
</dbReference>
<keyword evidence="1 10" id="KW-0723">Serine/threonine-protein kinase</keyword>
<dbReference type="GO" id="GO:0005524">
    <property type="term" value="F:ATP binding"/>
    <property type="evidence" value="ECO:0007669"/>
    <property type="project" value="UniProtKB-UniRule"/>
</dbReference>
<evidence type="ECO:0000256" key="6">
    <source>
        <dbReference type="PIRSR" id="PIRSR630616-1"/>
    </source>
</evidence>
<dbReference type="InterPro" id="IPR011009">
    <property type="entry name" value="Kinase-like_dom_sf"/>
</dbReference>
<feature type="active site" description="Proton acceptor" evidence="6">
    <location>
        <position position="168"/>
    </location>
</feature>
<evidence type="ECO:0000256" key="7">
    <source>
        <dbReference type="PIRSR" id="PIRSR630616-2"/>
    </source>
</evidence>
<keyword evidence="5 7" id="KW-0067">ATP-binding</keyword>
<keyword evidence="2" id="KW-0808">Transferase</keyword>
<dbReference type="PROSITE" id="PS50011">
    <property type="entry name" value="PROTEIN_KINASE_DOM"/>
    <property type="match status" value="1"/>
</dbReference>
<evidence type="ECO:0000313" key="12">
    <source>
        <dbReference type="EMBL" id="CAD8618957.1"/>
    </source>
</evidence>
<dbReference type="Pfam" id="PF00069">
    <property type="entry name" value="Pkinase"/>
    <property type="match status" value="1"/>
</dbReference>
<dbReference type="PROSITE" id="PS00107">
    <property type="entry name" value="PROTEIN_KINASE_ATP"/>
    <property type="match status" value="1"/>
</dbReference>
<dbReference type="PROSITE" id="PS00108">
    <property type="entry name" value="PROTEIN_KINASE_ST"/>
    <property type="match status" value="1"/>
</dbReference>
<evidence type="ECO:0000256" key="2">
    <source>
        <dbReference type="ARBA" id="ARBA00022679"/>
    </source>
</evidence>
<accession>A0A7S0QA52</accession>
<dbReference type="SMART" id="SM00220">
    <property type="entry name" value="S_TKc"/>
    <property type="match status" value="1"/>
</dbReference>
<dbReference type="AlphaFoldDB" id="A0A7S0QA52"/>
<feature type="domain" description="Protein kinase" evidence="11">
    <location>
        <begin position="45"/>
        <end position="303"/>
    </location>
</feature>
<dbReference type="PANTHER" id="PTHR24350">
    <property type="entry name" value="SERINE/THREONINE-PROTEIN KINASE IAL-RELATED"/>
    <property type="match status" value="1"/>
</dbReference>
<evidence type="ECO:0000256" key="9">
    <source>
        <dbReference type="PROSITE-ProRule" id="PRU10141"/>
    </source>
</evidence>
<dbReference type="InterPro" id="IPR030616">
    <property type="entry name" value="Aur-like"/>
</dbReference>
<keyword evidence="3 7" id="KW-0547">Nucleotide-binding</keyword>
<evidence type="ECO:0000256" key="8">
    <source>
        <dbReference type="PIRSR" id="PIRSR630616-3"/>
    </source>
</evidence>
<gene>
    <name evidence="12" type="ORF">CPEL01642_LOCUS22338</name>
</gene>
<feature type="cross-link" description="Glycyl lysine isopeptide (Lys-Gly) (interchain with G-Cter in SUMO2)" evidence="8">
    <location>
        <position position="170"/>
    </location>
</feature>
<sequence length="367" mass="39772">MLLPPPLSVCAIAAPASSWLEPCSDDAAVPGAHTLRSDQHFWDMHEDLQPLGKGFYGCVRLATVRSTGTLAAVKVVDKTNGRTSETDPRQEPLLLQSLRHPNIVRLLVTYESPCSLFIVMSAELGGDLLARARSFPGGRFPEAEACRHTRGLLRAVEHIHARGVVHRDIKPSNVLLSADGEVRLADFGLSQLLPPSGVLTTVCGTHDFLAPEMILCGHGEVDGYGIEVDMWAVGLLIFFLLHGRNPFELDTEIETLQAILSAQYDIPQTDGVGSVANDLICRLLVCDPTQRCRASEAVRHDWITVSGSALRRSLCAAADSHALSRARAVSDSNRSLCRLSCAMDHAVFIRGETRALSFDLLAALAAR</sequence>
<dbReference type="Gene3D" id="1.10.510.10">
    <property type="entry name" value="Transferase(Phosphotransferase) domain 1"/>
    <property type="match status" value="1"/>
</dbReference>
<name>A0A7S0QA52_9EUKA</name>
<comment type="similarity">
    <text evidence="10">Belongs to the protein kinase superfamily.</text>
</comment>
<dbReference type="EMBL" id="HBEY01046585">
    <property type="protein sequence ID" value="CAD8618957.1"/>
    <property type="molecule type" value="Transcribed_RNA"/>
</dbReference>
<dbReference type="InterPro" id="IPR008271">
    <property type="entry name" value="Ser/Thr_kinase_AS"/>
</dbReference>
<evidence type="ECO:0000259" key="11">
    <source>
        <dbReference type="PROSITE" id="PS50011"/>
    </source>
</evidence>
<evidence type="ECO:0000256" key="1">
    <source>
        <dbReference type="ARBA" id="ARBA00022527"/>
    </source>
</evidence>
<protein>
    <recommendedName>
        <fullName evidence="11">Protein kinase domain-containing protein</fullName>
    </recommendedName>
</protein>
<keyword evidence="4" id="KW-0418">Kinase</keyword>
<dbReference type="Gene3D" id="3.30.200.20">
    <property type="entry name" value="Phosphorylase Kinase, domain 1"/>
    <property type="match status" value="1"/>
</dbReference>
<feature type="binding site" evidence="7">
    <location>
        <position position="186"/>
    </location>
    <ligand>
        <name>ATP</name>
        <dbReference type="ChEBI" id="CHEBI:30616"/>
    </ligand>
</feature>
<feature type="binding site" evidence="7 9">
    <location>
        <position position="74"/>
    </location>
    <ligand>
        <name>ATP</name>
        <dbReference type="ChEBI" id="CHEBI:30616"/>
    </ligand>
</feature>
<organism evidence="12">
    <name type="scientific">Coccolithus braarudii</name>
    <dbReference type="NCBI Taxonomy" id="221442"/>
    <lineage>
        <taxon>Eukaryota</taxon>
        <taxon>Haptista</taxon>
        <taxon>Haptophyta</taxon>
        <taxon>Prymnesiophyceae</taxon>
        <taxon>Coccolithales</taxon>
        <taxon>Coccolithaceae</taxon>
        <taxon>Coccolithus</taxon>
    </lineage>
</organism>
<evidence type="ECO:0000256" key="10">
    <source>
        <dbReference type="RuleBase" id="RU000304"/>
    </source>
</evidence>
<proteinExistence type="inferred from homology"/>
<dbReference type="InterPro" id="IPR000719">
    <property type="entry name" value="Prot_kinase_dom"/>
</dbReference>
<evidence type="ECO:0000256" key="3">
    <source>
        <dbReference type="ARBA" id="ARBA00022741"/>
    </source>
</evidence>
<evidence type="ECO:0000256" key="5">
    <source>
        <dbReference type="ARBA" id="ARBA00022840"/>
    </source>
</evidence>
<reference evidence="12" key="1">
    <citation type="submission" date="2021-01" db="EMBL/GenBank/DDBJ databases">
        <authorList>
            <person name="Corre E."/>
            <person name="Pelletier E."/>
            <person name="Niang G."/>
            <person name="Scheremetjew M."/>
            <person name="Finn R."/>
            <person name="Kale V."/>
            <person name="Holt S."/>
            <person name="Cochrane G."/>
            <person name="Meng A."/>
            <person name="Brown T."/>
            <person name="Cohen L."/>
        </authorList>
    </citation>
    <scope>NUCLEOTIDE SEQUENCE</scope>
    <source>
        <strain evidence="12">PLY182g</strain>
    </source>
</reference>